<reference evidence="14" key="1">
    <citation type="submission" date="2022-07" db="EMBL/GenBank/DDBJ databases">
        <title>Chromosome-level genome of Muraenolepis orangiensis.</title>
        <authorList>
            <person name="Kim J."/>
        </authorList>
    </citation>
    <scope>NUCLEOTIDE SEQUENCE</scope>
    <source>
        <strain evidence="14">KU_S4_2022</strain>
        <tissue evidence="14">Muscle</tissue>
    </source>
</reference>
<dbReference type="Proteomes" id="UP001148018">
    <property type="component" value="Unassembled WGS sequence"/>
</dbReference>
<dbReference type="InterPro" id="IPR006113">
    <property type="entry name" value="6PGDH_Gnd/GntZ"/>
</dbReference>
<dbReference type="Gene3D" id="1.10.1040.10">
    <property type="entry name" value="N-(1-d-carboxylethyl)-l-norvaline Dehydrogenase, domain 2"/>
    <property type="match status" value="1"/>
</dbReference>
<keyword evidence="7 12" id="KW-0521">NADP</keyword>
<dbReference type="SUPFAM" id="SSF51735">
    <property type="entry name" value="NAD(P)-binding Rossmann-fold domains"/>
    <property type="match status" value="1"/>
</dbReference>
<accession>A0A9Q0I7P5</accession>
<evidence type="ECO:0000256" key="8">
    <source>
        <dbReference type="ARBA" id="ARBA00023002"/>
    </source>
</evidence>
<dbReference type="InterPro" id="IPR006115">
    <property type="entry name" value="6PGDH_NADP-bd"/>
</dbReference>
<dbReference type="Gene3D" id="2.30.29.30">
    <property type="entry name" value="Pleckstrin-homology domain (PH domain)/Phosphotyrosine-binding domain (PTB)"/>
    <property type="match status" value="1"/>
</dbReference>
<comment type="subunit">
    <text evidence="4">Homodimer.</text>
</comment>
<evidence type="ECO:0000256" key="4">
    <source>
        <dbReference type="ARBA" id="ARBA00011738"/>
    </source>
</evidence>
<feature type="domain" description="PH" evidence="13">
    <location>
        <begin position="1035"/>
        <end position="1133"/>
    </location>
</feature>
<dbReference type="Gene3D" id="3.40.50.720">
    <property type="entry name" value="NAD(P)-binding Rossmann-like Domain"/>
    <property type="match status" value="1"/>
</dbReference>
<dbReference type="SUPFAM" id="SSF50729">
    <property type="entry name" value="PH domain-like"/>
    <property type="match status" value="1"/>
</dbReference>
<name>A0A9Q0I7P5_9TELE</name>
<dbReference type="GO" id="GO:0006098">
    <property type="term" value="P:pentose-phosphate shunt"/>
    <property type="evidence" value="ECO:0007669"/>
    <property type="project" value="UniProtKB-KW"/>
</dbReference>
<dbReference type="PROSITE" id="PS00461">
    <property type="entry name" value="6PGD"/>
    <property type="match status" value="1"/>
</dbReference>
<keyword evidence="9 12" id="KW-0311">Gluconate utilization</keyword>
<dbReference type="EC" id="1.1.1.44" evidence="5 12"/>
<evidence type="ECO:0000256" key="10">
    <source>
        <dbReference type="ARBA" id="ARBA00023126"/>
    </source>
</evidence>
<dbReference type="PANTHER" id="PTHR11811">
    <property type="entry name" value="6-PHOSPHOGLUCONATE DEHYDROGENASE"/>
    <property type="match status" value="1"/>
</dbReference>
<dbReference type="FunFam" id="3.40.50.720:FF:000007">
    <property type="entry name" value="6-phosphogluconate dehydrogenase, decarboxylating"/>
    <property type="match status" value="1"/>
</dbReference>
<dbReference type="Pfam" id="PF12473">
    <property type="entry name" value="DUF3694"/>
    <property type="match status" value="1"/>
</dbReference>
<comment type="pathway">
    <text evidence="2 12">Carbohydrate degradation; pentose phosphate pathway; D-ribulose 5-phosphate from D-glucose 6-phosphate (oxidative stage): step 3/3.</text>
</comment>
<proteinExistence type="inferred from homology"/>
<evidence type="ECO:0000256" key="12">
    <source>
        <dbReference type="RuleBase" id="RU000485"/>
    </source>
</evidence>
<dbReference type="FunFam" id="1.20.5.320:FF:000002">
    <property type="entry name" value="6-phosphogluconate dehydrogenase, decarboxylating"/>
    <property type="match status" value="1"/>
</dbReference>
<dbReference type="SMART" id="SM01350">
    <property type="entry name" value="6PGD"/>
    <property type="match status" value="1"/>
</dbReference>
<evidence type="ECO:0000256" key="7">
    <source>
        <dbReference type="ARBA" id="ARBA00022857"/>
    </source>
</evidence>
<dbReference type="InterPro" id="IPR011993">
    <property type="entry name" value="PH-like_dom_sf"/>
</dbReference>
<evidence type="ECO:0000256" key="11">
    <source>
        <dbReference type="ARBA" id="ARBA00048640"/>
    </source>
</evidence>
<comment type="similarity">
    <text evidence="3 12">Belongs to the 6-phosphogluconate dehydrogenase family.</text>
</comment>
<dbReference type="InterPro" id="IPR001849">
    <property type="entry name" value="PH_domain"/>
</dbReference>
<dbReference type="InterPro" id="IPR022140">
    <property type="entry name" value="Kinesin-like_KIF1-typ"/>
</dbReference>
<evidence type="ECO:0000256" key="9">
    <source>
        <dbReference type="ARBA" id="ARBA00023064"/>
    </source>
</evidence>
<evidence type="ECO:0000256" key="1">
    <source>
        <dbReference type="ARBA" id="ARBA00002526"/>
    </source>
</evidence>
<organism evidence="14 15">
    <name type="scientific">Muraenolepis orangiensis</name>
    <name type="common">Patagonian moray cod</name>
    <dbReference type="NCBI Taxonomy" id="630683"/>
    <lineage>
        <taxon>Eukaryota</taxon>
        <taxon>Metazoa</taxon>
        <taxon>Chordata</taxon>
        <taxon>Craniata</taxon>
        <taxon>Vertebrata</taxon>
        <taxon>Euteleostomi</taxon>
        <taxon>Actinopterygii</taxon>
        <taxon>Neopterygii</taxon>
        <taxon>Teleostei</taxon>
        <taxon>Neoteleostei</taxon>
        <taxon>Acanthomorphata</taxon>
        <taxon>Zeiogadaria</taxon>
        <taxon>Gadariae</taxon>
        <taxon>Gadiformes</taxon>
        <taxon>Muraenolepidoidei</taxon>
        <taxon>Muraenolepididae</taxon>
        <taxon>Muraenolepis</taxon>
    </lineage>
</organism>
<comment type="caution">
    <text evidence="14">The sequence shown here is derived from an EMBL/GenBank/DDBJ whole genome shotgun (WGS) entry which is preliminary data.</text>
</comment>
<dbReference type="InterPro" id="IPR049780">
    <property type="entry name" value="PH_KIFIA_KIFIB"/>
</dbReference>
<evidence type="ECO:0000313" key="15">
    <source>
        <dbReference type="Proteomes" id="UP001148018"/>
    </source>
</evidence>
<dbReference type="GO" id="GO:0004616">
    <property type="term" value="F:phosphogluconate dehydrogenase (decarboxylating) activity"/>
    <property type="evidence" value="ECO:0007669"/>
    <property type="project" value="UniProtKB-EC"/>
</dbReference>
<protein>
    <recommendedName>
        <fullName evidence="6 12">6-phosphogluconate dehydrogenase, decarboxylating</fullName>
        <ecNumber evidence="5 12">1.1.1.44</ecNumber>
    </recommendedName>
</protein>
<keyword evidence="15" id="KW-1185">Reference proteome</keyword>
<dbReference type="InterPro" id="IPR008927">
    <property type="entry name" value="6-PGluconate_DH-like_C_sf"/>
</dbReference>
<dbReference type="Pfam" id="PF12423">
    <property type="entry name" value="KIF1B"/>
    <property type="match status" value="2"/>
</dbReference>
<dbReference type="InterPro" id="IPR006114">
    <property type="entry name" value="6PGDH_C"/>
</dbReference>
<dbReference type="InterPro" id="IPR006183">
    <property type="entry name" value="Pgluconate_DH"/>
</dbReference>
<sequence>MSLSLPPAAPSAPWTQHVFELAQWGFRKWRYHQFTSLRDQLWGNAVYLKEANAISVELKKKVQFQFVLLTDTLYSPLPPELVTPEPQKERDARAFPRTVVAVEVQDLKNGATHYWSLEKLKQRLEQMREMYDRAGEMTTAIQEDCEGTMTGNDPFYDRFHWFKLVGSAPIFHGCVNERLADRTPSPTFSTTDSEITEMADERHSEMSDLLDDEAFVDDASSDAGTEEEGCDLFSDGQDPFYDRSPWFSLVGRAFVYLSNLLYPVPLVHRVAIVTEKGEVRGFLRVGVQAIAADEEAPDYGSGVRQSGTAKISFDDEYFKTNDFPSAVMTHSGLSLEELRIVEGQGQSSEVTTPSEEINRINDMDLKLRKEVDSESTEGGDLVGRLEVGSVFTFRVTVLQASAILPEYADIFCQFNFLHRHDEAFSTEPLKNIGRGAPLGFYHVQNISVEVTESFIEYIKTKPIVFEVFGHYQLHPLHVHGQEMISPSAPSRKYYPIPMPLSKPDHARKIRLIRYLVSSYVNGQVLDTLSEHANALASSAVASLEDEADRLSHFPFLPVPCGPALTVPRHHVPATKLNTITKSNLGQCVSRYDLLVWFEISELEPTGEYIPAVVDHSGGLPCHGTYLLHQGIQRRITVTLIHEKGSELHWKDVRELVVGRIRTKTEVDDSATDAVLSLNIISAKSIKSSHNSNRLSIDKDIARTFYRFEAVWDSSLHNSLLLNRVTPYGEKIYMTLSAYLELDHCIQPAIITKDICMVFYSRDAKISPPRSLRNLFGTGYSKTPDCNRVTGIYELSLCKMSDTGSPGMQRRRRKVLDTSVAYVRGEENLAGWRPRGDSLILEHQWELEKMEQLHEVEKTRHLLLLRDNMSSGTLSTSTSISSQISCTTFESAITPSESSGYDSADIESLVDREKELATKCLRLLTHSFNNEFNQLCSSISDCKLSDISPMGRDPSVTSFSSATLTPSSTCPSLSDSRCSMGQKTPENNSRACSPSCSDYENFPMVPSLEASYLARAGKNEFLNLVPDIEEMRPGSVVSKKGTLSFMEPRSNSWVKHFVVVRRPYVFIYNSDKDPVERGVLNLSTAQVEYSEDQQAMLKTPNTFAVCTKHRGILLQASNDKDMNDWLYAFNPLLAGTIRADIALIGLAVMGQNIVLNMNDHGFVVCAFNRTVSKVHDFLKNEAKGTKVIGAESLEDMVSKLKKPRRIILLVKAGQAVDDFINKLVPLLEAGDIIIDGGNSEYRDTTRRCKSLEEKKLLFVGSGVSGGEEGARYGPSLMPGGHIEAWPHIKNIFQSIAAKVGSGEPCCDWVGDEGAGHFVKMVHNGIEYGDMQLICEAYHLMKEVLGMDQDEMAEAFTDWNKTELDSFLIEITANILKFRDDDGTHLLPKIRDSAGQKGTGKWTAISALDYGTPVTLIGEAVFARCLSSLKDERVKASLSLSGPEGAKFSGDKTSFLDDIRKALYASKMISYAQGFMLLRQAANEFGWSLNYGAIALMWRGGCIIRSVFLGDIKKAFDRDPELQNLLLDNFFRDAVHDCQGSWRRVVSTGVQQGIPMPCFTTALSFYDGYRHGILPANLLQAQRDYFGAHTYELLSKPGQHIHTNWTGKGGNVSSSSYNA</sequence>
<dbReference type="InterPro" id="IPR013328">
    <property type="entry name" value="6PGD_dom2"/>
</dbReference>
<dbReference type="GO" id="GO:0019521">
    <property type="term" value="P:D-gluconate metabolic process"/>
    <property type="evidence" value="ECO:0007669"/>
    <property type="project" value="UniProtKB-KW"/>
</dbReference>
<dbReference type="Pfam" id="PF03446">
    <property type="entry name" value="NAD_binding_2"/>
    <property type="match status" value="1"/>
</dbReference>
<dbReference type="NCBIfam" id="TIGR00873">
    <property type="entry name" value="gnd"/>
    <property type="match status" value="1"/>
</dbReference>
<dbReference type="Gene3D" id="1.20.5.320">
    <property type="entry name" value="6-Phosphogluconate Dehydrogenase, domain 3"/>
    <property type="match status" value="1"/>
</dbReference>
<evidence type="ECO:0000256" key="6">
    <source>
        <dbReference type="ARBA" id="ARBA00018193"/>
    </source>
</evidence>
<keyword evidence="8 12" id="KW-0560">Oxidoreductase</keyword>
<dbReference type="Pfam" id="PF00169">
    <property type="entry name" value="PH"/>
    <property type="match status" value="1"/>
</dbReference>
<dbReference type="CDD" id="cd01233">
    <property type="entry name" value="PH_KIFIA_KIFIB"/>
    <property type="match status" value="1"/>
</dbReference>
<dbReference type="SMART" id="SM00233">
    <property type="entry name" value="PH"/>
    <property type="match status" value="1"/>
</dbReference>
<gene>
    <name evidence="14" type="ORF">NHX12_013057</name>
</gene>
<dbReference type="EMBL" id="JANIIK010000117">
    <property type="protein sequence ID" value="KAJ3586661.1"/>
    <property type="molecule type" value="Genomic_DNA"/>
</dbReference>
<dbReference type="PROSITE" id="PS50003">
    <property type="entry name" value="PH_DOMAIN"/>
    <property type="match status" value="1"/>
</dbReference>
<comment type="function">
    <text evidence="1">Catalyzes the oxidative decarboxylation of 6-phosphogluconate to ribulose 5-phosphate and CO(2), with concomitant reduction of NADP to NADPH.</text>
</comment>
<dbReference type="InterPro" id="IPR022164">
    <property type="entry name" value="Kinesin-like"/>
</dbReference>
<dbReference type="FunFam" id="1.10.1040.10:FF:000002">
    <property type="entry name" value="6-phosphogluconate dehydrogenase, decarboxylating"/>
    <property type="match status" value="1"/>
</dbReference>
<dbReference type="PRINTS" id="PR00076">
    <property type="entry name" value="6PGDHDRGNASE"/>
</dbReference>
<dbReference type="FunFam" id="2.30.29.30:FF:000023">
    <property type="entry name" value="Kinesin family member 1B"/>
    <property type="match status" value="1"/>
</dbReference>
<evidence type="ECO:0000256" key="3">
    <source>
        <dbReference type="ARBA" id="ARBA00008419"/>
    </source>
</evidence>
<dbReference type="SUPFAM" id="SSF48179">
    <property type="entry name" value="6-phosphogluconate dehydrogenase C-terminal domain-like"/>
    <property type="match status" value="1"/>
</dbReference>
<evidence type="ECO:0000313" key="14">
    <source>
        <dbReference type="EMBL" id="KAJ3586661.1"/>
    </source>
</evidence>
<evidence type="ECO:0000256" key="5">
    <source>
        <dbReference type="ARBA" id="ARBA00013011"/>
    </source>
</evidence>
<dbReference type="GO" id="GO:0050661">
    <property type="term" value="F:NADP binding"/>
    <property type="evidence" value="ECO:0007669"/>
    <property type="project" value="InterPro"/>
</dbReference>
<comment type="catalytic activity">
    <reaction evidence="11 12">
        <text>6-phospho-D-gluconate + NADP(+) = D-ribulose 5-phosphate + CO2 + NADPH</text>
        <dbReference type="Rhea" id="RHEA:10116"/>
        <dbReference type="ChEBI" id="CHEBI:16526"/>
        <dbReference type="ChEBI" id="CHEBI:57783"/>
        <dbReference type="ChEBI" id="CHEBI:58121"/>
        <dbReference type="ChEBI" id="CHEBI:58349"/>
        <dbReference type="ChEBI" id="CHEBI:58759"/>
        <dbReference type="EC" id="1.1.1.44"/>
    </reaction>
</comment>
<dbReference type="NCBIfam" id="NF006765">
    <property type="entry name" value="PRK09287.1"/>
    <property type="match status" value="1"/>
</dbReference>
<dbReference type="OrthoDB" id="3176171at2759"/>
<dbReference type="Pfam" id="PF00393">
    <property type="entry name" value="6PGD"/>
    <property type="match status" value="1"/>
</dbReference>
<evidence type="ECO:0000256" key="2">
    <source>
        <dbReference type="ARBA" id="ARBA00004874"/>
    </source>
</evidence>
<dbReference type="InterPro" id="IPR006184">
    <property type="entry name" value="6PGdom_BS"/>
</dbReference>
<keyword evidence="10 12" id="KW-0570">Pentose shunt</keyword>
<evidence type="ECO:0000259" key="13">
    <source>
        <dbReference type="PROSITE" id="PS50003"/>
    </source>
</evidence>
<dbReference type="InterPro" id="IPR036291">
    <property type="entry name" value="NAD(P)-bd_dom_sf"/>
</dbReference>